<feature type="transmembrane region" description="Helical" evidence="1">
    <location>
        <begin position="6"/>
        <end position="25"/>
    </location>
</feature>
<dbReference type="AlphaFoldDB" id="A0A0G1HZ77"/>
<evidence type="ECO:0000313" key="3">
    <source>
        <dbReference type="Proteomes" id="UP000034006"/>
    </source>
</evidence>
<evidence type="ECO:0000256" key="1">
    <source>
        <dbReference type="SAM" id="Phobius"/>
    </source>
</evidence>
<evidence type="ECO:0000313" key="2">
    <source>
        <dbReference type="EMBL" id="KKT52270.1"/>
    </source>
</evidence>
<gene>
    <name evidence="2" type="ORF">UW44_C0003G0113</name>
</gene>
<keyword evidence="1" id="KW-0472">Membrane</keyword>
<dbReference type="Proteomes" id="UP000034006">
    <property type="component" value="Unassembled WGS sequence"/>
</dbReference>
<reference evidence="2 3" key="1">
    <citation type="journal article" date="2015" name="Nature">
        <title>rRNA introns, odd ribosomes, and small enigmatic genomes across a large radiation of phyla.</title>
        <authorList>
            <person name="Brown C.T."/>
            <person name="Hug L.A."/>
            <person name="Thomas B.C."/>
            <person name="Sharon I."/>
            <person name="Castelle C.J."/>
            <person name="Singh A."/>
            <person name="Wilkins M.J."/>
            <person name="Williams K.H."/>
            <person name="Banfield J.F."/>
        </authorList>
    </citation>
    <scope>NUCLEOTIDE SEQUENCE [LARGE SCALE GENOMIC DNA]</scope>
</reference>
<accession>A0A0G1HZ77</accession>
<organism evidence="2 3">
    <name type="scientific">Candidatus Collierbacteria bacterium GW2011_GWB2_44_22</name>
    <dbReference type="NCBI Taxonomy" id="1618387"/>
    <lineage>
        <taxon>Bacteria</taxon>
        <taxon>Candidatus Collieribacteriota</taxon>
    </lineage>
</organism>
<keyword evidence="1" id="KW-1133">Transmembrane helix</keyword>
<comment type="caution">
    <text evidence="2">The sequence shown here is derived from an EMBL/GenBank/DDBJ whole genome shotgun (WGS) entry which is preliminary data.</text>
</comment>
<name>A0A0G1HZ77_9BACT</name>
<sequence length="151" mass="17113">MKPKILYYIFIGIAVFLLLVYINYLNAQVALKETRPSQLSVELISYPESVTIGGKGSFFWHVQSSPDLSTSFSTIYWGYQSSPSALTKMDSPQAVGYPYSQPDYTNGRYRLPSDFELGIRFDKPGLVFFRAYAKVGSGHLWSEERSLEVVK</sequence>
<keyword evidence="1" id="KW-0812">Transmembrane</keyword>
<dbReference type="EMBL" id="LCIH01000003">
    <property type="protein sequence ID" value="KKT52270.1"/>
    <property type="molecule type" value="Genomic_DNA"/>
</dbReference>
<dbReference type="STRING" id="1618387.UW44_C0003G0113"/>
<protein>
    <submittedName>
        <fullName evidence="2">Uncharacterized protein</fullName>
    </submittedName>
</protein>
<proteinExistence type="predicted"/>